<evidence type="ECO:0000313" key="1">
    <source>
        <dbReference type="EMBL" id="MBP2193348.1"/>
    </source>
</evidence>
<accession>A0ABS4QP62</accession>
<proteinExistence type="predicted"/>
<gene>
    <name evidence="1" type="ORF">BJ987_006249</name>
</gene>
<keyword evidence="2" id="KW-1185">Reference proteome</keyword>
<reference evidence="1 2" key="1">
    <citation type="submission" date="2021-03" db="EMBL/GenBank/DDBJ databases">
        <title>Sequencing the genomes of 1000 actinobacteria strains.</title>
        <authorList>
            <person name="Klenk H.-P."/>
        </authorList>
    </citation>
    <scope>NUCLEOTIDE SEQUENCE [LARGE SCALE GENOMIC DNA]</scope>
    <source>
        <strain evidence="1 2">DSM 45516</strain>
    </source>
</reference>
<dbReference type="EMBL" id="JAGGMR010000001">
    <property type="protein sequence ID" value="MBP2193348.1"/>
    <property type="molecule type" value="Genomic_DNA"/>
</dbReference>
<name>A0ABS4QP62_9NOCA</name>
<dbReference type="Pfam" id="PF12079">
    <property type="entry name" value="DUF3558"/>
    <property type="match status" value="1"/>
</dbReference>
<dbReference type="InterPro" id="IPR024520">
    <property type="entry name" value="DUF3558"/>
</dbReference>
<evidence type="ECO:0008006" key="3">
    <source>
        <dbReference type="Google" id="ProtNLM"/>
    </source>
</evidence>
<sequence>MSKEQLWDPCSLPDSVITATGADPSTKDTDPAFGERGDWKLCSWRADGTDGRWGHFMLVASTTRTLDEFRKNTYFHDFSDVKVGDRDAMQFYIGTRKPPTECALASETSKGVVMVKIAKFVDSETSTDPCALAVPAVEQVVGSIPR</sequence>
<dbReference type="Proteomes" id="UP001519325">
    <property type="component" value="Unassembled WGS sequence"/>
</dbReference>
<evidence type="ECO:0000313" key="2">
    <source>
        <dbReference type="Proteomes" id="UP001519325"/>
    </source>
</evidence>
<comment type="caution">
    <text evidence="1">The sequence shown here is derived from an EMBL/GenBank/DDBJ whole genome shotgun (WGS) entry which is preliminary data.</text>
</comment>
<organism evidence="1 2">
    <name type="scientific">Nocardia goodfellowii</name>
    <dbReference type="NCBI Taxonomy" id="882446"/>
    <lineage>
        <taxon>Bacteria</taxon>
        <taxon>Bacillati</taxon>
        <taxon>Actinomycetota</taxon>
        <taxon>Actinomycetes</taxon>
        <taxon>Mycobacteriales</taxon>
        <taxon>Nocardiaceae</taxon>
        <taxon>Nocardia</taxon>
    </lineage>
</organism>
<protein>
    <recommendedName>
        <fullName evidence="3">DUF3558 domain-containing protein</fullName>
    </recommendedName>
</protein>